<dbReference type="EMBL" id="BK035253">
    <property type="protein sequence ID" value="DAG89081.1"/>
    <property type="molecule type" value="Genomic_DNA"/>
</dbReference>
<protein>
    <submittedName>
        <fullName evidence="2">Baseplate protein</fullName>
    </submittedName>
</protein>
<evidence type="ECO:0000313" key="2">
    <source>
        <dbReference type="EMBL" id="DAG89081.1"/>
    </source>
</evidence>
<reference evidence="2" key="1">
    <citation type="journal article" date="2021" name="Proc. Natl. Acad. Sci. U.S.A.">
        <title>A Catalog of Tens of Thousands of Viruses from Human Metagenomes Reveals Hidden Associations with Chronic Diseases.</title>
        <authorList>
            <person name="Tisza M.J."/>
            <person name="Buck C.B."/>
        </authorList>
    </citation>
    <scope>NUCLEOTIDE SEQUENCE</scope>
    <source>
        <strain evidence="2">CtfgE36</strain>
    </source>
</reference>
<feature type="region of interest" description="Disordered" evidence="1">
    <location>
        <begin position="78"/>
        <end position="102"/>
    </location>
</feature>
<organism evidence="2">
    <name type="scientific">Ackermannviridae sp</name>
    <dbReference type="NCBI Taxonomy" id="2831612"/>
    <lineage>
        <taxon>Viruses</taxon>
        <taxon>Duplodnaviria</taxon>
        <taxon>Heunggongvirae</taxon>
        <taxon>Uroviricota</taxon>
        <taxon>Caudoviricetes</taxon>
        <taxon>Pantevenvirales</taxon>
        <taxon>Ackermannviridae</taxon>
    </lineage>
</organism>
<accession>A0A8S5VJR7</accession>
<proteinExistence type="predicted"/>
<evidence type="ECO:0000256" key="1">
    <source>
        <dbReference type="SAM" id="MobiDB-lite"/>
    </source>
</evidence>
<sequence>MNAAQNPLNNCPYWVEDVLVTMSKIPPQQRWPGTTWEQITDCMLRAADESHPAGSTGGAWEVVQTWEQMPRHLHDERKVTSDGNVAQIVHPSRPGPASGDKMEDQITWLSGKEPVQTGYAGDSQPMPIVNKYTAFYIWQRTG</sequence>
<name>A0A8S5VJR7_9CAUD</name>